<sequence length="1067" mass="122765">MNSKKISDDLYRSLTIKERLAFIQNIEQLGIAHDDLQQHIQQWKEASLLDDRMWQERLQVEGLEATDFAKVIELAKDDEWIHTYHLKDKHKPDWMDWLDEALMLNRVEPWLEEDKPLLSLAFRPFTLWTKKKYAEFIQKHPLLLERVDTEQLLPSLLHHLVAGLNQMGARTIVLEMYISKQMNELEGETPEARYKHFVKSKLLNPDSLEFIYKEYPVLTRLLMLRTSYFIQSIFEALERFCDDWENMQSMFHLEGEKLATISTGLGDSHQKGRTVMRFIFTSNKVVFYKPKDLSIARHFFEFLDWMNEKGFTPSLSSHQILYRKQYAWEEYVEHRHCQTEQEAEHYYKRLGGLLAVLYALHGADFHYENMIADGEHPRLIDLETIFHHSPELMIEDTADTRAKYMIVNSVMGTSLLPRLYFQSADGRGIDLSGINTNATNEQELPSLVLRIENDGTDEMRFVRKKAMLKVSSQNTPHLNGKPILAHDYVDAIIQGFREAIQIIFENKEELTAGNSPLTRFKNDPIRVVIRATNYYGNFVIETNHPDYMRDMLEREKLLDRLWFTFLDSRQIRYEKQDLWGGDIPFFTTTPGSTDLIASSGERIPQYFSQSSYEKVMIRIKSLTAEVIEQQISWIEGSIASNAEIHSPLYLVNEDVADVKDVSPKERTELFLRASKNIGYRLMEQAIQGSKNDATWIGLETNYHGQWQVSALNHGLYNGLSGIALFFAYLDRVTKDTEFVGIVNETLESILNAPPQVHALSSAYFGQSSILHTLTHLAAIYGENDRWMSYMKQSLEHMGKQVEKEQHYNLFGGSAGVIQVLLNLYEHFQWEEALQLASKFGEHLVNNKTLTAAGASWMGLNNFKQSPLVGLSHGVSGITWSLFRLYHVTSSQAYLDTGLDALRYDRSFFEDVMENGTDLRSKSTEEEQCSTSWSHGAFGLGLSRILYRSYVDDPAFQQEIETAVMTTARTGMGYSHSLCHGDLGNAEFFYLAGKSLQRPEWVQRANQIGMNVLQEKKQLGKYRSSAARHIEVPGLFTGLSGIGYQYLRLASPDMVPSVLTLEKPLASV</sequence>
<dbReference type="PRINTS" id="PR01950">
    <property type="entry name" value="LANCSUPER"/>
</dbReference>
<dbReference type="GO" id="GO:0005975">
    <property type="term" value="P:carbohydrate metabolic process"/>
    <property type="evidence" value="ECO:0007669"/>
    <property type="project" value="InterPro"/>
</dbReference>
<dbReference type="PANTHER" id="PTHR12736">
    <property type="entry name" value="LANC-LIKE PROTEIN"/>
    <property type="match status" value="1"/>
</dbReference>
<accession>A0A559J474</accession>
<dbReference type="InterPro" id="IPR017146">
    <property type="entry name" value="Lanti_2_LanM"/>
</dbReference>
<dbReference type="NCBIfam" id="TIGR03897">
    <property type="entry name" value="lanti_2_LanM"/>
    <property type="match status" value="1"/>
</dbReference>
<comment type="caution">
    <text evidence="3">The sequence shown here is derived from an EMBL/GenBank/DDBJ whole genome shotgun (WGS) entry which is preliminary data.</text>
</comment>
<feature type="binding site" evidence="1">
    <location>
        <position position="979"/>
    </location>
    <ligand>
        <name>Zn(2+)</name>
        <dbReference type="ChEBI" id="CHEBI:29105"/>
    </ligand>
</feature>
<evidence type="ECO:0000313" key="3">
    <source>
        <dbReference type="EMBL" id="TVX94651.1"/>
    </source>
</evidence>
<dbReference type="OrthoDB" id="9148343at2"/>
<dbReference type="GO" id="GO:0005886">
    <property type="term" value="C:plasma membrane"/>
    <property type="evidence" value="ECO:0007669"/>
    <property type="project" value="TreeGrafter"/>
</dbReference>
<protein>
    <submittedName>
        <fullName evidence="3">Type 2 lantipeptide synthetase LanM</fullName>
    </submittedName>
</protein>
<dbReference type="PIRSF" id="PIRSF037228">
    <property type="entry name" value="Lant_mod_RumM"/>
    <property type="match status" value="1"/>
</dbReference>
<dbReference type="InterPro" id="IPR025410">
    <property type="entry name" value="Lant_dehyd"/>
</dbReference>
<dbReference type="InterPro" id="IPR007822">
    <property type="entry name" value="LANC-like"/>
</dbReference>
<name>A0A559J474_9BACL</name>
<gene>
    <name evidence="3" type="primary">lanM</name>
    <name evidence="3" type="ORF">FPZ44_08875</name>
</gene>
<reference evidence="3 4" key="1">
    <citation type="submission" date="2019-07" db="EMBL/GenBank/DDBJ databases">
        <authorList>
            <person name="Kim J."/>
        </authorList>
    </citation>
    <scope>NUCLEOTIDE SEQUENCE [LARGE SCALE GENOMIC DNA]</scope>
    <source>
        <strain evidence="3 4">N4</strain>
    </source>
</reference>
<dbReference type="CDD" id="cd04792">
    <property type="entry name" value="LanM-like"/>
    <property type="match status" value="1"/>
</dbReference>
<dbReference type="Proteomes" id="UP000318102">
    <property type="component" value="Unassembled WGS sequence"/>
</dbReference>
<feature type="domain" description="Lantibiotic biosynthesis protein dehydration" evidence="2">
    <location>
        <begin position="215"/>
        <end position="588"/>
    </location>
</feature>
<dbReference type="SMART" id="SM01260">
    <property type="entry name" value="LANC_like"/>
    <property type="match status" value="1"/>
</dbReference>
<dbReference type="GO" id="GO:0031179">
    <property type="term" value="P:peptide modification"/>
    <property type="evidence" value="ECO:0007669"/>
    <property type="project" value="InterPro"/>
</dbReference>
<dbReference type="SUPFAM" id="SSF158745">
    <property type="entry name" value="LanC-like"/>
    <property type="match status" value="1"/>
</dbReference>
<dbReference type="AlphaFoldDB" id="A0A559J474"/>
<dbReference type="InterPro" id="IPR012341">
    <property type="entry name" value="6hp_glycosidase-like_sf"/>
</dbReference>
<evidence type="ECO:0000259" key="2">
    <source>
        <dbReference type="Pfam" id="PF13575"/>
    </source>
</evidence>
<dbReference type="Pfam" id="PF13575">
    <property type="entry name" value="DUF4135"/>
    <property type="match status" value="1"/>
</dbReference>
<keyword evidence="1" id="KW-0862">Zinc</keyword>
<feature type="binding site" evidence="1">
    <location>
        <position position="978"/>
    </location>
    <ligand>
        <name>Zn(2+)</name>
        <dbReference type="ChEBI" id="CHEBI:29105"/>
    </ligand>
</feature>
<keyword evidence="1" id="KW-0479">Metal-binding</keyword>
<proteinExistence type="predicted"/>
<dbReference type="PANTHER" id="PTHR12736:SF7">
    <property type="entry name" value="LANC-LIKE PROTEIN 3"/>
    <property type="match status" value="1"/>
</dbReference>
<dbReference type="Pfam" id="PF05147">
    <property type="entry name" value="LANC_like"/>
    <property type="match status" value="1"/>
</dbReference>
<organism evidence="3 4">
    <name type="scientific">Paenibacillus agilis</name>
    <dbReference type="NCBI Taxonomy" id="3020863"/>
    <lineage>
        <taxon>Bacteria</taxon>
        <taxon>Bacillati</taxon>
        <taxon>Bacillota</taxon>
        <taxon>Bacilli</taxon>
        <taxon>Bacillales</taxon>
        <taxon>Paenibacillaceae</taxon>
        <taxon>Paenibacillus</taxon>
    </lineage>
</organism>
<keyword evidence="4" id="KW-1185">Reference proteome</keyword>
<dbReference type="GO" id="GO:0046872">
    <property type="term" value="F:metal ion binding"/>
    <property type="evidence" value="ECO:0007669"/>
    <property type="project" value="UniProtKB-KW"/>
</dbReference>
<evidence type="ECO:0000256" key="1">
    <source>
        <dbReference type="PIRSR" id="PIRSR607822-1"/>
    </source>
</evidence>
<evidence type="ECO:0000313" key="4">
    <source>
        <dbReference type="Proteomes" id="UP000318102"/>
    </source>
</evidence>
<dbReference type="Gene3D" id="1.50.10.10">
    <property type="match status" value="1"/>
</dbReference>
<dbReference type="EMBL" id="VNJK01000001">
    <property type="protein sequence ID" value="TVX94651.1"/>
    <property type="molecule type" value="Genomic_DNA"/>
</dbReference>